<sequence>MSYCILAVARHLTWIDVILIEVQWLVILIVFGRQKSEKAAEGIARKVGYTPLYHPVTGNIHDAKLLTALVVARTATNPVAASVWPFS</sequence>
<dbReference type="Proteomes" id="UP000033924">
    <property type="component" value="Unassembled WGS sequence"/>
</dbReference>
<keyword evidence="3" id="KW-1185">Reference proteome</keyword>
<organism evidence="2 3">
    <name type="scientific">Erwinia tracheiphila</name>
    <dbReference type="NCBI Taxonomy" id="65700"/>
    <lineage>
        <taxon>Bacteria</taxon>
        <taxon>Pseudomonadati</taxon>
        <taxon>Pseudomonadota</taxon>
        <taxon>Gammaproteobacteria</taxon>
        <taxon>Enterobacterales</taxon>
        <taxon>Erwiniaceae</taxon>
        <taxon>Erwinia</taxon>
    </lineage>
</organism>
<dbReference type="RefSeq" id="WP_016189454.1">
    <property type="nucleotide sequence ID" value="NZ_CP013970.1"/>
</dbReference>
<evidence type="ECO:0000256" key="1">
    <source>
        <dbReference type="SAM" id="Phobius"/>
    </source>
</evidence>
<evidence type="ECO:0000313" key="2">
    <source>
        <dbReference type="EMBL" id="KKF34792.1"/>
    </source>
</evidence>
<keyword evidence="1" id="KW-0812">Transmembrane</keyword>
<gene>
    <name evidence="2" type="ORF">SY86_04075</name>
</gene>
<keyword evidence="1" id="KW-1133">Transmembrane helix</keyword>
<dbReference type="AlphaFoldDB" id="A0A0M2KBY0"/>
<dbReference type="PATRIC" id="fig|65700.7.peg.1032"/>
<reference evidence="2 3" key="1">
    <citation type="submission" date="2015-01" db="EMBL/GenBank/DDBJ databases">
        <title>Erwinia tracheiphila.</title>
        <authorList>
            <person name="Shapiro L.R."/>
        </authorList>
    </citation>
    <scope>NUCLEOTIDE SEQUENCE [LARGE SCALE GENOMIC DNA]</scope>
    <source>
        <strain evidence="2 3">BuffGH</strain>
    </source>
</reference>
<dbReference type="STRING" id="65700.SY86_04075"/>
<dbReference type="EMBL" id="JXNU01000003">
    <property type="protein sequence ID" value="KKF34792.1"/>
    <property type="molecule type" value="Genomic_DNA"/>
</dbReference>
<name>A0A0M2KBY0_9GAMM</name>
<accession>A0A0M2KBY0</accession>
<comment type="caution">
    <text evidence="2">The sequence shown here is derived from an EMBL/GenBank/DDBJ whole genome shotgun (WGS) entry which is preliminary data.</text>
</comment>
<evidence type="ECO:0000313" key="3">
    <source>
        <dbReference type="Proteomes" id="UP000033924"/>
    </source>
</evidence>
<proteinExistence type="predicted"/>
<protein>
    <submittedName>
        <fullName evidence="2">Uncharacterized protein</fullName>
    </submittedName>
</protein>
<keyword evidence="1" id="KW-0472">Membrane</keyword>
<feature type="transmembrane region" description="Helical" evidence="1">
    <location>
        <begin position="12"/>
        <end position="31"/>
    </location>
</feature>